<comment type="pathway">
    <text evidence="1">Nucleoside biosynthesis; alpha-ribazole biosynthesis; alpha-ribazole from 5,6-dimethylbenzimidazole: step 1/2.</text>
</comment>
<feature type="transmembrane region" description="Helical" evidence="10">
    <location>
        <begin position="89"/>
        <end position="107"/>
    </location>
</feature>
<dbReference type="Proteomes" id="UP000316726">
    <property type="component" value="Chromosome 1"/>
</dbReference>
<dbReference type="AlphaFoldDB" id="A0A5B8MBZ3"/>
<evidence type="ECO:0000256" key="5">
    <source>
        <dbReference type="ARBA" id="ARBA00022573"/>
    </source>
</evidence>
<dbReference type="GO" id="GO:0008818">
    <property type="term" value="F:cobalamin 5'-phosphate synthase activity"/>
    <property type="evidence" value="ECO:0007669"/>
    <property type="project" value="InterPro"/>
</dbReference>
<feature type="transmembrane region" description="Helical" evidence="10">
    <location>
        <begin position="270"/>
        <end position="289"/>
    </location>
</feature>
<feature type="transmembrane region" description="Helical" evidence="10">
    <location>
        <begin position="356"/>
        <end position="380"/>
    </location>
</feature>
<evidence type="ECO:0000256" key="9">
    <source>
        <dbReference type="ARBA" id="ARBA00047340"/>
    </source>
</evidence>
<dbReference type="GO" id="GO:0051073">
    <property type="term" value="F:adenosylcobinamide-GDP ribazoletransferase activity"/>
    <property type="evidence" value="ECO:0007669"/>
    <property type="project" value="InterPro"/>
</dbReference>
<proteinExistence type="inferred from homology"/>
<dbReference type="UniPathway" id="UPA00061">
    <property type="reaction ID" value="UER00516"/>
</dbReference>
<keyword evidence="10" id="KW-0812">Transmembrane</keyword>
<dbReference type="EC" id="2.4.2.21" evidence="3"/>
<keyword evidence="10" id="KW-1133">Transmembrane helix</keyword>
<keyword evidence="6 11" id="KW-0328">Glycosyltransferase</keyword>
<feature type="transmembrane region" description="Helical" evidence="10">
    <location>
        <begin position="301"/>
        <end position="323"/>
    </location>
</feature>
<dbReference type="Gene3D" id="3.40.50.10210">
    <property type="match status" value="1"/>
</dbReference>
<evidence type="ECO:0000256" key="2">
    <source>
        <dbReference type="ARBA" id="ARBA00007110"/>
    </source>
</evidence>
<evidence type="ECO:0000256" key="7">
    <source>
        <dbReference type="ARBA" id="ARBA00022679"/>
    </source>
</evidence>
<dbReference type="InterPro" id="IPR003805">
    <property type="entry name" value="CobS"/>
</dbReference>
<sequence length="767" mass="81180">MAVNNGIRREGVQEKDTSVLERGTVEARGQGTRGSSDVDKEISDFLRGEGGSSGLRAEIRAFFTVWTFITRLPAPTWVDHHPGYLMRGMAYFPLAGSIVGLFVSVWFDFAVDFLALPATVSAAISTGFSFWMTGCFHEDGLADSADGIGGGWSKSQILKIMSDTRLGTYGCATLVLYVVAKLELLSSLGNSRWAWMDCSGAGPALVVAHAAARWTAPYLLATNPYVDEGGPKHRFYGFMLRAKELVTLGRVSFASLYTVAVGVLCYGSGVWTWLLLAAVFLTAWLSGRYARYLLGGVLGDYLGATICVAELVAFTTILARASLEGIAMKVLEGRWDLRDLVTGDRGLWLIMESEGAVYRLALASLFLCLWCAAVGPPDVFQRELTSKKRGGTSVSAKGGEALALEGDFADMYEAMTEELDRKCKPVGSLGTLEDWCARLAALQKSPTPSIRSPVLIIFCADHGVAKSEARGGEGCSGFPQEVTRSILKGLNTGLTAAPVLAKANNVDLKVVDVGVSEGRGDPPSDAKAEVSFKLREGTRNCCRGHAMTSGEVFKLMEVGRTKVREALAQQHDLILLGEIGIGNTTISSLLLCALTGCDPKEACGVGATVGREISKKAIAKKVGIVRKALSSQSGGVRTGGPTALLARFGGAELCALVGSILEASEKSVPVLVDGYICTVAALIASHISPLCIRVLFFPDLVTSEPGHKIALTAIAKVAEASGLPLPPLPALTMGMRLGEGSAALVACGLLKSVCSITKMGTLEELLK</sequence>
<keyword evidence="12" id="KW-1185">Reference proteome</keyword>
<keyword evidence="10" id="KW-0472">Membrane</keyword>
<dbReference type="EMBL" id="CP031034">
    <property type="protein sequence ID" value="QDZ17819.1"/>
    <property type="molecule type" value="Genomic_DNA"/>
</dbReference>
<dbReference type="PANTHER" id="PTHR43463:SF1">
    <property type="entry name" value="NICOTINATE-NUCLEOTIDE--DIMETHYLBENZIMIDAZOLE PHOSPHORIBOSYLTRANSFERASE"/>
    <property type="match status" value="1"/>
</dbReference>
<dbReference type="InterPro" id="IPR023195">
    <property type="entry name" value="Nict_dMeBzImd_PRibTrfase_N"/>
</dbReference>
<dbReference type="PANTHER" id="PTHR43463">
    <property type="entry name" value="NICOTINATE-NUCLEOTIDE--DIMETHYLBENZIMIDAZOLE PHOSPHORIBOSYLTRANSFERASE"/>
    <property type="match status" value="1"/>
</dbReference>
<dbReference type="HAMAP" id="MF_00719">
    <property type="entry name" value="CobS"/>
    <property type="match status" value="1"/>
</dbReference>
<dbReference type="InterPro" id="IPR003200">
    <property type="entry name" value="Nict_dMeBzImd_PRibTrfase"/>
</dbReference>
<protein>
    <recommendedName>
        <fullName evidence="4">Nicotinate-nucleotide--dimethylbenzimidazole phosphoribosyltransferase</fullName>
        <ecNumber evidence="3">2.4.2.21</ecNumber>
    </recommendedName>
    <alternativeName>
        <fullName evidence="8">N(1)-alpha-phosphoribosyltransferase</fullName>
    </alternativeName>
</protein>
<evidence type="ECO:0000313" key="12">
    <source>
        <dbReference type="Proteomes" id="UP000316726"/>
    </source>
</evidence>
<dbReference type="OrthoDB" id="2157177at2759"/>
<accession>A0A5B8MBZ3</accession>
<keyword evidence="5" id="KW-0169">Cobalamin biosynthesis</keyword>
<dbReference type="InterPro" id="IPR036087">
    <property type="entry name" value="Nict_dMeBzImd_PRibTrfase_sf"/>
</dbReference>
<comment type="catalytic activity">
    <reaction evidence="9">
        <text>5,6-dimethylbenzimidazole + nicotinate beta-D-ribonucleotide = alpha-ribazole 5'-phosphate + nicotinate + H(+)</text>
        <dbReference type="Rhea" id="RHEA:11196"/>
        <dbReference type="ChEBI" id="CHEBI:15378"/>
        <dbReference type="ChEBI" id="CHEBI:15890"/>
        <dbReference type="ChEBI" id="CHEBI:32544"/>
        <dbReference type="ChEBI" id="CHEBI:57502"/>
        <dbReference type="ChEBI" id="CHEBI:57918"/>
        <dbReference type="EC" id="2.4.2.21"/>
    </reaction>
</comment>
<feature type="transmembrane region" description="Helical" evidence="10">
    <location>
        <begin position="113"/>
        <end position="131"/>
    </location>
</feature>
<reference evidence="11 12" key="1">
    <citation type="submission" date="2018-07" db="EMBL/GenBank/DDBJ databases">
        <title>The complete nuclear genome of the prasinophyte Chloropicon primus (CCMP1205).</title>
        <authorList>
            <person name="Pombert J.-F."/>
            <person name="Otis C."/>
            <person name="Turmel M."/>
            <person name="Lemieux C."/>
        </authorList>
    </citation>
    <scope>NUCLEOTIDE SEQUENCE [LARGE SCALE GENOMIC DNA]</scope>
    <source>
        <strain evidence="11 12">CCMP1205</strain>
    </source>
</reference>
<evidence type="ECO:0000313" key="11">
    <source>
        <dbReference type="EMBL" id="QDZ17819.1"/>
    </source>
</evidence>
<evidence type="ECO:0000256" key="8">
    <source>
        <dbReference type="ARBA" id="ARBA00030686"/>
    </source>
</evidence>
<comment type="similarity">
    <text evidence="2">Belongs to the CobT family.</text>
</comment>
<dbReference type="SUPFAM" id="SSF52733">
    <property type="entry name" value="Nicotinate mononucleotide:5,6-dimethylbenzimidazole phosphoribosyltransferase (CobT)"/>
    <property type="match status" value="1"/>
</dbReference>
<evidence type="ECO:0000256" key="3">
    <source>
        <dbReference type="ARBA" id="ARBA00011991"/>
    </source>
</evidence>
<name>A0A5B8MBZ3_9CHLO</name>
<organism evidence="11 12">
    <name type="scientific">Chloropicon primus</name>
    <dbReference type="NCBI Taxonomy" id="1764295"/>
    <lineage>
        <taxon>Eukaryota</taxon>
        <taxon>Viridiplantae</taxon>
        <taxon>Chlorophyta</taxon>
        <taxon>Chloropicophyceae</taxon>
        <taxon>Chloropicales</taxon>
        <taxon>Chloropicaceae</taxon>
        <taxon>Chloropicon</taxon>
    </lineage>
</organism>
<dbReference type="Gene3D" id="1.10.1610.10">
    <property type="match status" value="1"/>
</dbReference>
<dbReference type="UniPathway" id="UPA00148">
    <property type="reaction ID" value="UER00238"/>
</dbReference>
<evidence type="ECO:0000256" key="1">
    <source>
        <dbReference type="ARBA" id="ARBA00005049"/>
    </source>
</evidence>
<dbReference type="Pfam" id="PF02654">
    <property type="entry name" value="CobS"/>
    <property type="match status" value="1"/>
</dbReference>
<dbReference type="CDD" id="cd02439">
    <property type="entry name" value="DMB-PRT_CobT"/>
    <property type="match status" value="1"/>
</dbReference>
<evidence type="ECO:0000256" key="6">
    <source>
        <dbReference type="ARBA" id="ARBA00022676"/>
    </source>
</evidence>
<evidence type="ECO:0000256" key="4">
    <source>
        <dbReference type="ARBA" id="ARBA00015486"/>
    </source>
</evidence>
<gene>
    <name evidence="11" type="ORF">A3770_01p03370</name>
</gene>
<dbReference type="GO" id="GO:0008939">
    <property type="term" value="F:nicotinate-nucleotide-dimethylbenzimidazole phosphoribosyltransferase activity"/>
    <property type="evidence" value="ECO:0007669"/>
    <property type="project" value="UniProtKB-EC"/>
</dbReference>
<keyword evidence="7 11" id="KW-0808">Transferase</keyword>
<dbReference type="Pfam" id="PF02277">
    <property type="entry name" value="DBI_PRT"/>
    <property type="match status" value="1"/>
</dbReference>
<evidence type="ECO:0000256" key="10">
    <source>
        <dbReference type="SAM" id="Phobius"/>
    </source>
</evidence>